<geneLocation type="plasmid" evidence="1">
    <name>pL289</name>
</geneLocation>
<gene>
    <name evidence="1" type="ORF">K05K4_51720</name>
</gene>
<sequence length="94" mass="10865">MREYIWVEEGAVKESGHKLCDPIPFTSDKKPVRLWTLVHFRNQAIVPPANLPLVHRDTAILEDISHDWSIRQGHLIYRGQYAEGGIWLAVEFDS</sequence>
<organism evidence="1">
    <name type="scientific">Vibrio alginolyticus</name>
    <dbReference type="NCBI Taxonomy" id="663"/>
    <lineage>
        <taxon>Bacteria</taxon>
        <taxon>Pseudomonadati</taxon>
        <taxon>Pseudomonadota</taxon>
        <taxon>Gammaproteobacteria</taxon>
        <taxon>Vibrionales</taxon>
        <taxon>Vibrionaceae</taxon>
        <taxon>Vibrio</taxon>
    </lineage>
</organism>
<proteinExistence type="predicted"/>
<name>A0A1W6UVE5_VIBAL</name>
<evidence type="ECO:0000313" key="1">
    <source>
        <dbReference type="EMBL" id="ARP21874.1"/>
    </source>
</evidence>
<reference evidence="1" key="1">
    <citation type="submission" date="2016-10" db="EMBL/GenBank/DDBJ databases">
        <title>The High Quality Genome of Vibrio alginolyticus K01M1.</title>
        <authorList>
            <person name="Wendling C."/>
            <person name="Chibani C.M."/>
            <person name="Hertel R."/>
            <person name="Sproer C."/>
            <person name="Bunk B."/>
            <person name="Overmann J."/>
            <person name="Roth O."/>
            <person name="Liesegang H."/>
        </authorList>
    </citation>
    <scope>NUCLEOTIDE SEQUENCE</scope>
    <source>
        <strain evidence="1">K05K4</strain>
        <plasmid evidence="1">pL289</plasmid>
    </source>
</reference>
<dbReference type="RefSeq" id="WP_086048452.1">
    <property type="nucleotide sequence ID" value="NZ_CP017893.1"/>
</dbReference>
<dbReference type="EMBL" id="CP017904">
    <property type="protein sequence ID" value="ARP21874.1"/>
    <property type="molecule type" value="Genomic_DNA"/>
</dbReference>
<keyword evidence="1" id="KW-0614">Plasmid</keyword>
<protein>
    <submittedName>
        <fullName evidence="1">Uncharacterized protein</fullName>
    </submittedName>
</protein>
<accession>A0A1W6UVE5</accession>
<dbReference type="AlphaFoldDB" id="A0A1W6UVE5"/>